<sequence length="58" mass="6299">MEAGWDLRPMQGGRVGHKGSSRRQGGTLGWCKEAGWDLRAVHGGRVEPKGRARRQGGT</sequence>
<comment type="caution">
    <text evidence="2">The sequence shown here is derived from an EMBL/GenBank/DDBJ whole genome shotgun (WGS) entry which is preliminary data.</text>
</comment>
<evidence type="ECO:0000313" key="3">
    <source>
        <dbReference type="Proteomes" id="UP000828390"/>
    </source>
</evidence>
<protein>
    <submittedName>
        <fullName evidence="2">Uncharacterized protein</fullName>
    </submittedName>
</protein>
<reference evidence="2" key="2">
    <citation type="submission" date="2020-11" db="EMBL/GenBank/DDBJ databases">
        <authorList>
            <person name="McCartney M.A."/>
            <person name="Auch B."/>
            <person name="Kono T."/>
            <person name="Mallez S."/>
            <person name="Becker A."/>
            <person name="Gohl D.M."/>
            <person name="Silverstein K.A.T."/>
            <person name="Koren S."/>
            <person name="Bechman K.B."/>
            <person name="Herman A."/>
            <person name="Abrahante J.E."/>
            <person name="Garbe J."/>
        </authorList>
    </citation>
    <scope>NUCLEOTIDE SEQUENCE</scope>
    <source>
        <strain evidence="2">Duluth1</strain>
        <tissue evidence="2">Whole animal</tissue>
    </source>
</reference>
<proteinExistence type="predicted"/>
<reference evidence="2" key="1">
    <citation type="journal article" date="2019" name="bioRxiv">
        <title>The Genome of the Zebra Mussel, Dreissena polymorpha: A Resource for Invasive Species Research.</title>
        <authorList>
            <person name="McCartney M.A."/>
            <person name="Auch B."/>
            <person name="Kono T."/>
            <person name="Mallez S."/>
            <person name="Zhang Y."/>
            <person name="Obille A."/>
            <person name="Becker A."/>
            <person name="Abrahante J.E."/>
            <person name="Garbe J."/>
            <person name="Badalamenti J.P."/>
            <person name="Herman A."/>
            <person name="Mangelson H."/>
            <person name="Liachko I."/>
            <person name="Sullivan S."/>
            <person name="Sone E.D."/>
            <person name="Koren S."/>
            <person name="Silverstein K.A.T."/>
            <person name="Beckman K.B."/>
            <person name="Gohl D.M."/>
        </authorList>
    </citation>
    <scope>NUCLEOTIDE SEQUENCE</scope>
    <source>
        <strain evidence="2">Duluth1</strain>
        <tissue evidence="2">Whole animal</tissue>
    </source>
</reference>
<accession>A0A9D4I0N2</accession>
<dbReference type="EMBL" id="JAIWYP010000011">
    <property type="protein sequence ID" value="KAH3738011.1"/>
    <property type="molecule type" value="Genomic_DNA"/>
</dbReference>
<name>A0A9D4I0N2_DREPO</name>
<gene>
    <name evidence="2" type="ORF">DPMN_044614</name>
</gene>
<evidence type="ECO:0000256" key="1">
    <source>
        <dbReference type="SAM" id="MobiDB-lite"/>
    </source>
</evidence>
<organism evidence="2 3">
    <name type="scientific">Dreissena polymorpha</name>
    <name type="common">Zebra mussel</name>
    <name type="synonym">Mytilus polymorpha</name>
    <dbReference type="NCBI Taxonomy" id="45954"/>
    <lineage>
        <taxon>Eukaryota</taxon>
        <taxon>Metazoa</taxon>
        <taxon>Spiralia</taxon>
        <taxon>Lophotrochozoa</taxon>
        <taxon>Mollusca</taxon>
        <taxon>Bivalvia</taxon>
        <taxon>Autobranchia</taxon>
        <taxon>Heteroconchia</taxon>
        <taxon>Euheterodonta</taxon>
        <taxon>Imparidentia</taxon>
        <taxon>Neoheterodontei</taxon>
        <taxon>Myida</taxon>
        <taxon>Dreissenoidea</taxon>
        <taxon>Dreissenidae</taxon>
        <taxon>Dreissena</taxon>
    </lineage>
</organism>
<feature type="region of interest" description="Disordered" evidence="1">
    <location>
        <begin position="1"/>
        <end position="28"/>
    </location>
</feature>
<keyword evidence="3" id="KW-1185">Reference proteome</keyword>
<evidence type="ECO:0000313" key="2">
    <source>
        <dbReference type="EMBL" id="KAH3738011.1"/>
    </source>
</evidence>
<dbReference type="AlphaFoldDB" id="A0A9D4I0N2"/>
<dbReference type="Proteomes" id="UP000828390">
    <property type="component" value="Unassembled WGS sequence"/>
</dbReference>